<dbReference type="OrthoDB" id="63267at2759"/>
<comment type="catalytic activity">
    <reaction evidence="8">
        <text>L-seryl-[protein] + ATP = O-phospho-L-seryl-[protein] + ADP + H(+)</text>
        <dbReference type="Rhea" id="RHEA:17989"/>
        <dbReference type="Rhea" id="RHEA-COMP:9863"/>
        <dbReference type="Rhea" id="RHEA-COMP:11604"/>
        <dbReference type="ChEBI" id="CHEBI:15378"/>
        <dbReference type="ChEBI" id="CHEBI:29999"/>
        <dbReference type="ChEBI" id="CHEBI:30616"/>
        <dbReference type="ChEBI" id="CHEBI:83421"/>
        <dbReference type="ChEBI" id="CHEBI:456216"/>
        <dbReference type="EC" id="2.7.11.1"/>
    </reaction>
</comment>
<evidence type="ECO:0000313" key="12">
    <source>
        <dbReference type="EMBL" id="KAF5345175.1"/>
    </source>
</evidence>
<evidence type="ECO:0000256" key="2">
    <source>
        <dbReference type="ARBA" id="ARBA00022527"/>
    </source>
</evidence>
<evidence type="ECO:0000259" key="10">
    <source>
        <dbReference type="PROSITE" id="PS50011"/>
    </source>
</evidence>
<dbReference type="PROSITE" id="PS50011">
    <property type="entry name" value="PROTEIN_KINASE_DOM"/>
    <property type="match status" value="1"/>
</dbReference>
<dbReference type="SUPFAM" id="SSF56112">
    <property type="entry name" value="Protein kinase-like (PK-like)"/>
    <property type="match status" value="1"/>
</dbReference>
<feature type="region of interest" description="Disordered" evidence="9">
    <location>
        <begin position="1"/>
        <end position="48"/>
    </location>
</feature>
<feature type="region of interest" description="Disordered" evidence="9">
    <location>
        <begin position="477"/>
        <end position="690"/>
    </location>
</feature>
<name>A0A8H5FPU5_9AGAR</name>
<accession>A0A8H5FPU5</accession>
<dbReference type="PROSITE" id="PS00108">
    <property type="entry name" value="PROTEIN_KINASE_ST"/>
    <property type="match status" value="1"/>
</dbReference>
<keyword evidence="3" id="KW-0808">Transferase</keyword>
<keyword evidence="4" id="KW-0547">Nucleotide-binding</keyword>
<dbReference type="FunFam" id="1.10.510.10:FF:000294">
    <property type="entry name" value="Serine/threonine-protein kinase OXI1"/>
    <property type="match status" value="1"/>
</dbReference>
<comment type="caution">
    <text evidence="12">The sequence shown here is derived from an EMBL/GenBank/DDBJ whole genome shotgun (WGS) entry which is preliminary data.</text>
</comment>
<dbReference type="GO" id="GO:0004674">
    <property type="term" value="F:protein serine/threonine kinase activity"/>
    <property type="evidence" value="ECO:0007669"/>
    <property type="project" value="UniProtKB-KW"/>
</dbReference>
<feature type="compositionally biased region" description="Acidic residues" evidence="9">
    <location>
        <begin position="647"/>
        <end position="667"/>
    </location>
</feature>
<keyword evidence="13" id="KW-1185">Reference proteome</keyword>
<dbReference type="InterPro" id="IPR045270">
    <property type="entry name" value="STKc_AGC"/>
</dbReference>
<evidence type="ECO:0000256" key="5">
    <source>
        <dbReference type="ARBA" id="ARBA00022777"/>
    </source>
</evidence>
<evidence type="ECO:0000313" key="13">
    <source>
        <dbReference type="Proteomes" id="UP000559256"/>
    </source>
</evidence>
<keyword evidence="6" id="KW-0067">ATP-binding</keyword>
<comment type="catalytic activity">
    <reaction evidence="7">
        <text>L-threonyl-[protein] + ATP = O-phospho-L-threonyl-[protein] + ADP + H(+)</text>
        <dbReference type="Rhea" id="RHEA:46608"/>
        <dbReference type="Rhea" id="RHEA-COMP:11060"/>
        <dbReference type="Rhea" id="RHEA-COMP:11605"/>
        <dbReference type="ChEBI" id="CHEBI:15378"/>
        <dbReference type="ChEBI" id="CHEBI:30013"/>
        <dbReference type="ChEBI" id="CHEBI:30616"/>
        <dbReference type="ChEBI" id="CHEBI:61977"/>
        <dbReference type="ChEBI" id="CHEBI:456216"/>
        <dbReference type="EC" id="2.7.11.1"/>
    </reaction>
</comment>
<feature type="compositionally biased region" description="Acidic residues" evidence="9">
    <location>
        <begin position="415"/>
        <end position="433"/>
    </location>
</feature>
<organism evidence="12 13">
    <name type="scientific">Tetrapyrgos nigripes</name>
    <dbReference type="NCBI Taxonomy" id="182062"/>
    <lineage>
        <taxon>Eukaryota</taxon>
        <taxon>Fungi</taxon>
        <taxon>Dikarya</taxon>
        <taxon>Basidiomycota</taxon>
        <taxon>Agaricomycotina</taxon>
        <taxon>Agaricomycetes</taxon>
        <taxon>Agaricomycetidae</taxon>
        <taxon>Agaricales</taxon>
        <taxon>Marasmiineae</taxon>
        <taxon>Marasmiaceae</taxon>
        <taxon>Tetrapyrgos</taxon>
    </lineage>
</organism>
<feature type="compositionally biased region" description="Basic and acidic residues" evidence="9">
    <location>
        <begin position="1"/>
        <end position="12"/>
    </location>
</feature>
<dbReference type="GO" id="GO:0005524">
    <property type="term" value="F:ATP binding"/>
    <property type="evidence" value="ECO:0007669"/>
    <property type="project" value="UniProtKB-KW"/>
</dbReference>
<feature type="domain" description="AGC-kinase C-terminal" evidence="11">
    <location>
        <begin position="357"/>
        <end position="421"/>
    </location>
</feature>
<feature type="domain" description="Protein kinase" evidence="10">
    <location>
        <begin position="55"/>
        <end position="356"/>
    </location>
</feature>
<dbReference type="CDD" id="cd05123">
    <property type="entry name" value="STKc_AGC"/>
    <property type="match status" value="1"/>
</dbReference>
<sequence>MTKDKKERKKEVQSVVTPEEVEKEQLEKNTGVEDVSAQPDGKGRKSQRKVSINDFEMLKVLGKGCAGKVLLVRHKATSDLYAMKAITKRHALAHQELQYTLTEQAILKRMSAESVKDPFVVKLWWSFHDKENLFLAMDFHPGGNLATQLTRWGRLGRNRARFYAAEIVVGVEGLHAAGVIYRDLKPENILIGADGHIVLIDFGFSKEFPAKRAGVNGMNVKSADVSGVPTAPPTPSGTRNPNEFMSAPWSSPSKDLPSTQMDKTTTFCGTAEYLAPEVILGLPYSYEVDWWSFGTMLFEMLTGITPFRANNYADMYMRVLRDELIDQDTKSLLRGLLQRNPALRICEPGIKKHSYFSMIDWSHVYYKRYIPPYIPPVDPFYASDTQSFDDTFLDMEPVLDGVQDDEEGQDHTDSTDDNNEDTDTDRTDDDSDEANTTPLQSRSSSPVGPKKEAAAASGEAADDPVDIFDEYSFKSRHSVLIDSDEEEENEEETDEETDEEEFEGGEIDLSQPPQPKAKPEPELQHGESEQPNQPVPDDVTEEGDAGPKNKPVQDEAAATPSKDETASRAVEPAVETKPRKSKELSGVTEVKEKTKKEAKERKEKDTKVRLVPPAKTPPAPPAKMNRSTRPRKERSGVPALDRYLSDAPEDDGITERDNFDDEDDIWEFETKDGEERNGPEERACSREEWLTGYDVQEKSKAILEAKSPPSSYSPKSSSRTARSSIPLSLTGSNSNTLSSMTSMSAALGPPRRLVDTQSHKLVFFSDDAVIPEYAILSHRWTLGTEVSMEEYITLQKAHSDDLDASISIQSKVRNHAKMLGYIKIVNACEKARRDGISWIWIDTCCIDKGDHDDVARNVKSMYGYYRNAKICYAFLVDVGAGKSVDESSLKEEVEESDWFGRGWTLQELLAPKEVIFFNRDWEEIGRRSTLADTISLRTGIPEWVIEGKVPVQEVDVVKRLCWSVDRQTTKPEDQAYCLFGILGVTIEPSYGEGVEKAFDRLQKVLLRMYPHSRRALDGVRNLYSLLKDWSLTSRVMVDELDFDSSYSSASETEY</sequence>
<dbReference type="Proteomes" id="UP000559256">
    <property type="component" value="Unassembled WGS sequence"/>
</dbReference>
<evidence type="ECO:0000259" key="11">
    <source>
        <dbReference type="PROSITE" id="PS51285"/>
    </source>
</evidence>
<evidence type="ECO:0000256" key="6">
    <source>
        <dbReference type="ARBA" id="ARBA00022840"/>
    </source>
</evidence>
<evidence type="ECO:0000256" key="7">
    <source>
        <dbReference type="ARBA" id="ARBA00047899"/>
    </source>
</evidence>
<dbReference type="PROSITE" id="PS51285">
    <property type="entry name" value="AGC_KINASE_CTER"/>
    <property type="match status" value="1"/>
</dbReference>
<dbReference type="SMART" id="SM00220">
    <property type="entry name" value="S_TKc"/>
    <property type="match status" value="1"/>
</dbReference>
<dbReference type="AlphaFoldDB" id="A0A8H5FPU5"/>
<dbReference type="Gene3D" id="3.30.200.20">
    <property type="entry name" value="Phosphorylase Kinase, domain 1"/>
    <property type="match status" value="2"/>
</dbReference>
<feature type="compositionally biased region" description="Low complexity" evidence="9">
    <location>
        <begin position="707"/>
        <end position="743"/>
    </location>
</feature>
<feature type="compositionally biased region" description="Basic and acidic residues" evidence="9">
    <location>
        <begin position="517"/>
        <end position="528"/>
    </location>
</feature>
<dbReference type="InterPro" id="IPR008271">
    <property type="entry name" value="Ser/Thr_kinase_AS"/>
</dbReference>
<feature type="region of interest" description="Disordered" evidence="9">
    <location>
        <begin position="224"/>
        <end position="260"/>
    </location>
</feature>
<feature type="region of interest" description="Disordered" evidence="9">
    <location>
        <begin position="702"/>
        <end position="743"/>
    </location>
</feature>
<feature type="compositionally biased region" description="Basic and acidic residues" evidence="9">
    <location>
        <begin position="668"/>
        <end position="690"/>
    </location>
</feature>
<dbReference type="Gene3D" id="1.10.510.10">
    <property type="entry name" value="Transferase(Phosphotransferase) domain 1"/>
    <property type="match status" value="2"/>
</dbReference>
<feature type="compositionally biased region" description="Acidic residues" evidence="9">
    <location>
        <begin position="482"/>
        <end position="506"/>
    </location>
</feature>
<dbReference type="InterPro" id="IPR010730">
    <property type="entry name" value="HET"/>
</dbReference>
<dbReference type="EC" id="2.7.11.1" evidence="1"/>
<evidence type="ECO:0000256" key="9">
    <source>
        <dbReference type="SAM" id="MobiDB-lite"/>
    </source>
</evidence>
<dbReference type="Pfam" id="PF06985">
    <property type="entry name" value="HET"/>
    <property type="match status" value="1"/>
</dbReference>
<dbReference type="InterPro" id="IPR000961">
    <property type="entry name" value="AGC-kinase_C"/>
</dbReference>
<evidence type="ECO:0000256" key="4">
    <source>
        <dbReference type="ARBA" id="ARBA00022741"/>
    </source>
</evidence>
<evidence type="ECO:0000256" key="1">
    <source>
        <dbReference type="ARBA" id="ARBA00012513"/>
    </source>
</evidence>
<dbReference type="InterPro" id="IPR011009">
    <property type="entry name" value="Kinase-like_dom_sf"/>
</dbReference>
<keyword evidence="2" id="KW-0723">Serine/threonine-protein kinase</keyword>
<feature type="compositionally biased region" description="Basic and acidic residues" evidence="9">
    <location>
        <begin position="574"/>
        <end position="608"/>
    </location>
</feature>
<feature type="compositionally biased region" description="Polar residues" evidence="9">
    <location>
        <begin position="434"/>
        <end position="446"/>
    </location>
</feature>
<evidence type="ECO:0000256" key="3">
    <source>
        <dbReference type="ARBA" id="ARBA00022679"/>
    </source>
</evidence>
<feature type="region of interest" description="Disordered" evidence="9">
    <location>
        <begin position="402"/>
        <end position="465"/>
    </location>
</feature>
<reference evidence="12 13" key="1">
    <citation type="journal article" date="2020" name="ISME J.">
        <title>Uncovering the hidden diversity of litter-decomposition mechanisms in mushroom-forming fungi.</title>
        <authorList>
            <person name="Floudas D."/>
            <person name="Bentzer J."/>
            <person name="Ahren D."/>
            <person name="Johansson T."/>
            <person name="Persson P."/>
            <person name="Tunlid A."/>
        </authorList>
    </citation>
    <scope>NUCLEOTIDE SEQUENCE [LARGE SCALE GENOMIC DNA]</scope>
    <source>
        <strain evidence="12 13">CBS 291.85</strain>
    </source>
</reference>
<protein>
    <recommendedName>
        <fullName evidence="1">non-specific serine/threonine protein kinase</fullName>
        <ecNumber evidence="1">2.7.11.1</ecNumber>
    </recommendedName>
</protein>
<feature type="compositionally biased region" description="Polar residues" evidence="9">
    <location>
        <begin position="236"/>
        <end position="260"/>
    </location>
</feature>
<dbReference type="InterPro" id="IPR000719">
    <property type="entry name" value="Prot_kinase_dom"/>
</dbReference>
<proteinExistence type="predicted"/>
<keyword evidence="5" id="KW-0418">Kinase</keyword>
<dbReference type="Pfam" id="PF00069">
    <property type="entry name" value="Pkinase"/>
    <property type="match status" value="2"/>
</dbReference>
<dbReference type="EMBL" id="JAACJM010000114">
    <property type="protein sequence ID" value="KAF5345175.1"/>
    <property type="molecule type" value="Genomic_DNA"/>
</dbReference>
<dbReference type="PANTHER" id="PTHR24351">
    <property type="entry name" value="RIBOSOMAL PROTEIN S6 KINASE"/>
    <property type="match status" value="1"/>
</dbReference>
<dbReference type="FunFam" id="3.30.200.20:FF:000743">
    <property type="entry name" value="Non-specific serine/threonine protein kinase"/>
    <property type="match status" value="1"/>
</dbReference>
<evidence type="ECO:0000256" key="8">
    <source>
        <dbReference type="ARBA" id="ARBA00048679"/>
    </source>
</evidence>
<gene>
    <name evidence="12" type="ORF">D9758_009685</name>
</gene>